<dbReference type="RefSeq" id="WP_343066708.1">
    <property type="nucleotide sequence ID" value="NZ_JACIEZ010000011.1"/>
</dbReference>
<organism evidence="1 2">
    <name type="scientific">Gellertiella hungarica</name>
    <dbReference type="NCBI Taxonomy" id="1572859"/>
    <lineage>
        <taxon>Bacteria</taxon>
        <taxon>Pseudomonadati</taxon>
        <taxon>Pseudomonadota</taxon>
        <taxon>Alphaproteobacteria</taxon>
        <taxon>Hyphomicrobiales</taxon>
        <taxon>Rhizobiaceae</taxon>
        <taxon>Gellertiella</taxon>
    </lineage>
</organism>
<dbReference type="EMBL" id="JACIEZ010000011">
    <property type="protein sequence ID" value="MBB4066801.1"/>
    <property type="molecule type" value="Genomic_DNA"/>
</dbReference>
<proteinExistence type="predicted"/>
<dbReference type="AlphaFoldDB" id="A0A7W6JAE0"/>
<evidence type="ECO:0008006" key="3">
    <source>
        <dbReference type="Google" id="ProtNLM"/>
    </source>
</evidence>
<gene>
    <name evidence="1" type="ORF">GGR23_004019</name>
</gene>
<accession>A0A7W6JAE0</accession>
<protein>
    <recommendedName>
        <fullName evidence="3">Winged helix-turn-helix domain-containing protein</fullName>
    </recommendedName>
</protein>
<comment type="caution">
    <text evidence="1">The sequence shown here is derived from an EMBL/GenBank/DDBJ whole genome shotgun (WGS) entry which is preliminary data.</text>
</comment>
<dbReference type="Proteomes" id="UP000528286">
    <property type="component" value="Unassembled WGS sequence"/>
</dbReference>
<evidence type="ECO:0000313" key="1">
    <source>
        <dbReference type="EMBL" id="MBB4066801.1"/>
    </source>
</evidence>
<reference evidence="1 2" key="1">
    <citation type="submission" date="2020-08" db="EMBL/GenBank/DDBJ databases">
        <title>Genomic Encyclopedia of Type Strains, Phase IV (KMG-IV): sequencing the most valuable type-strain genomes for metagenomic binning, comparative biology and taxonomic classification.</title>
        <authorList>
            <person name="Goeker M."/>
        </authorList>
    </citation>
    <scope>NUCLEOTIDE SEQUENCE [LARGE SCALE GENOMIC DNA]</scope>
    <source>
        <strain evidence="1 2">DSM 29853</strain>
    </source>
</reference>
<evidence type="ECO:0000313" key="2">
    <source>
        <dbReference type="Proteomes" id="UP000528286"/>
    </source>
</evidence>
<name>A0A7W6JAE0_9HYPH</name>
<sequence>MKSESAFLTEAQVAERMGLKLEQLRDALPSLDKIGFPKPDPLFADRRYWPAVKAFLDRRYGLAAASGQGIPALDGVESWKRKKSA</sequence>
<keyword evidence="2" id="KW-1185">Reference proteome</keyword>